<dbReference type="AlphaFoldDB" id="A0A0S4LAK8"/>
<proteinExistence type="predicted"/>
<accession>A0A0S4LAK8</accession>
<evidence type="ECO:0000313" key="2">
    <source>
        <dbReference type="Proteomes" id="UP000199032"/>
    </source>
</evidence>
<organism evidence="1 2">
    <name type="scientific">Candidatus Nitrospira nitrosa</name>
    <dbReference type="NCBI Taxonomy" id="1742972"/>
    <lineage>
        <taxon>Bacteria</taxon>
        <taxon>Pseudomonadati</taxon>
        <taxon>Nitrospirota</taxon>
        <taxon>Nitrospiria</taxon>
        <taxon>Nitrospirales</taxon>
        <taxon>Nitrospiraceae</taxon>
        <taxon>Nitrospira</taxon>
    </lineage>
</organism>
<evidence type="ECO:0000313" key="1">
    <source>
        <dbReference type="EMBL" id="CUS32146.1"/>
    </source>
</evidence>
<dbReference type="STRING" id="1742972.COMA1_10451"/>
<keyword evidence="2" id="KW-1185">Reference proteome</keyword>
<sequence>MSAFGTVGEPERATQNRVIALFREELGYRYLGDWTGQNRLGEKLDERLDETRAAIVQTHACFHENMLIFLKNISHYRHATN</sequence>
<dbReference type="EMBL" id="CZQA01000001">
    <property type="protein sequence ID" value="CUS32146.1"/>
    <property type="molecule type" value="Genomic_DNA"/>
</dbReference>
<reference evidence="1 2" key="1">
    <citation type="submission" date="2015-10" db="EMBL/GenBank/DDBJ databases">
        <authorList>
            <person name="Gilbert D.G."/>
        </authorList>
    </citation>
    <scope>NUCLEOTIDE SEQUENCE [LARGE SCALE GENOMIC DNA]</scope>
    <source>
        <strain evidence="1">COMA1</strain>
    </source>
</reference>
<protein>
    <submittedName>
        <fullName evidence="1">Uncharacterized protein</fullName>
    </submittedName>
</protein>
<dbReference type="Proteomes" id="UP000199032">
    <property type="component" value="Unassembled WGS sequence"/>
</dbReference>
<gene>
    <name evidence="1" type="ORF">COMA1_10451</name>
</gene>
<name>A0A0S4LAK8_9BACT</name>